<sequence length="59" mass="6424">MFLAYCDECDRQMLLPASHIRALHNLARGVIAVEMTCYEGHVILVLSGSDIDIPGPAPV</sequence>
<dbReference type="RefSeq" id="WP_142258636.1">
    <property type="nucleotide sequence ID" value="NZ_BMPV01000003.1"/>
</dbReference>
<keyword evidence="2" id="KW-1185">Reference proteome</keyword>
<accession>A0A543IV63</accession>
<gene>
    <name evidence="1" type="ORF">FHX40_1144</name>
</gene>
<dbReference type="AlphaFoldDB" id="A0A543IV63"/>
<name>A0A543IV63_9ACTN</name>
<organism evidence="1 2">
    <name type="scientific">Thermopolyspora flexuosa</name>
    <dbReference type="NCBI Taxonomy" id="103836"/>
    <lineage>
        <taxon>Bacteria</taxon>
        <taxon>Bacillati</taxon>
        <taxon>Actinomycetota</taxon>
        <taxon>Actinomycetes</taxon>
        <taxon>Streptosporangiales</taxon>
        <taxon>Streptosporangiaceae</taxon>
        <taxon>Thermopolyspora</taxon>
    </lineage>
</organism>
<evidence type="ECO:0000313" key="1">
    <source>
        <dbReference type="EMBL" id="TQM74468.1"/>
    </source>
</evidence>
<dbReference type="EMBL" id="VFPQ01000001">
    <property type="protein sequence ID" value="TQM74468.1"/>
    <property type="molecule type" value="Genomic_DNA"/>
</dbReference>
<evidence type="ECO:0000313" key="2">
    <source>
        <dbReference type="Proteomes" id="UP000319213"/>
    </source>
</evidence>
<dbReference type="Proteomes" id="UP000319213">
    <property type="component" value="Unassembled WGS sequence"/>
</dbReference>
<comment type="caution">
    <text evidence="1">The sequence shown here is derived from an EMBL/GenBank/DDBJ whole genome shotgun (WGS) entry which is preliminary data.</text>
</comment>
<dbReference type="OrthoDB" id="3788232at2"/>
<protein>
    <submittedName>
        <fullName evidence="1">Uncharacterized protein</fullName>
    </submittedName>
</protein>
<proteinExistence type="predicted"/>
<reference evidence="1 2" key="1">
    <citation type="submission" date="2019-06" db="EMBL/GenBank/DDBJ databases">
        <title>Sequencing the genomes of 1000 actinobacteria strains.</title>
        <authorList>
            <person name="Klenk H.-P."/>
        </authorList>
    </citation>
    <scope>NUCLEOTIDE SEQUENCE [LARGE SCALE GENOMIC DNA]</scope>
    <source>
        <strain evidence="1 2">DSM 43186</strain>
    </source>
</reference>